<dbReference type="PROSITE" id="PS00107">
    <property type="entry name" value="PROTEIN_KINASE_ATP"/>
    <property type="match status" value="1"/>
</dbReference>
<feature type="binding site" evidence="3">
    <location>
        <position position="538"/>
    </location>
    <ligand>
        <name>ATP</name>
        <dbReference type="ChEBI" id="CHEBI:30616"/>
    </ligand>
</feature>
<feature type="region of interest" description="Disordered" evidence="4">
    <location>
        <begin position="74"/>
        <end position="124"/>
    </location>
</feature>
<evidence type="ECO:0000256" key="1">
    <source>
        <dbReference type="ARBA" id="ARBA00022741"/>
    </source>
</evidence>
<dbReference type="EMBL" id="JAUCMV010000004">
    <property type="protein sequence ID" value="KAK0406058.1"/>
    <property type="molecule type" value="Genomic_DNA"/>
</dbReference>
<keyword evidence="2 3" id="KW-0067">ATP-binding</keyword>
<accession>A0AA39HHN4</accession>
<dbReference type="GO" id="GO:0005829">
    <property type="term" value="C:cytosol"/>
    <property type="evidence" value="ECO:0007669"/>
    <property type="project" value="TreeGrafter"/>
</dbReference>
<name>A0AA39HHN4_9BILA</name>
<evidence type="ECO:0000256" key="4">
    <source>
        <dbReference type="SAM" id="MobiDB-lite"/>
    </source>
</evidence>
<dbReference type="Proteomes" id="UP001175271">
    <property type="component" value="Unassembled WGS sequence"/>
</dbReference>
<dbReference type="PROSITE" id="PS50011">
    <property type="entry name" value="PROTEIN_KINASE_DOM"/>
    <property type="match status" value="1"/>
</dbReference>
<dbReference type="InterPro" id="IPR008271">
    <property type="entry name" value="Ser/Thr_kinase_AS"/>
</dbReference>
<reference evidence="6" key="1">
    <citation type="submission" date="2023-06" db="EMBL/GenBank/DDBJ databases">
        <title>Genomic analysis of the entomopathogenic nematode Steinernema hermaphroditum.</title>
        <authorList>
            <person name="Schwarz E.M."/>
            <person name="Heppert J.K."/>
            <person name="Baniya A."/>
            <person name="Schwartz H.T."/>
            <person name="Tan C.-H."/>
            <person name="Antoshechkin I."/>
            <person name="Sternberg P.W."/>
            <person name="Goodrich-Blair H."/>
            <person name="Dillman A.R."/>
        </authorList>
    </citation>
    <scope>NUCLEOTIDE SEQUENCE</scope>
    <source>
        <strain evidence="6">PS9179</strain>
        <tissue evidence="6">Whole animal</tissue>
    </source>
</reference>
<protein>
    <recommendedName>
        <fullName evidence="5">Protein kinase domain-containing protein</fullName>
    </recommendedName>
</protein>
<dbReference type="InterPro" id="IPR017441">
    <property type="entry name" value="Protein_kinase_ATP_BS"/>
</dbReference>
<dbReference type="PROSITE" id="PS00108">
    <property type="entry name" value="PROTEIN_KINASE_ST"/>
    <property type="match status" value="1"/>
</dbReference>
<evidence type="ECO:0000256" key="2">
    <source>
        <dbReference type="ARBA" id="ARBA00022840"/>
    </source>
</evidence>
<dbReference type="SMART" id="SM00220">
    <property type="entry name" value="S_TKc"/>
    <property type="match status" value="1"/>
</dbReference>
<dbReference type="Gene3D" id="3.30.200.20">
    <property type="entry name" value="Phosphorylase Kinase, domain 1"/>
    <property type="match status" value="1"/>
</dbReference>
<feature type="compositionally biased region" description="Polar residues" evidence="4">
    <location>
        <begin position="347"/>
        <end position="356"/>
    </location>
</feature>
<dbReference type="AlphaFoldDB" id="A0AA39HHN4"/>
<feature type="region of interest" description="Disordered" evidence="4">
    <location>
        <begin position="332"/>
        <end position="365"/>
    </location>
</feature>
<dbReference type="InterPro" id="IPR011009">
    <property type="entry name" value="Kinase-like_dom_sf"/>
</dbReference>
<dbReference type="GO" id="GO:0004674">
    <property type="term" value="F:protein serine/threonine kinase activity"/>
    <property type="evidence" value="ECO:0007669"/>
    <property type="project" value="TreeGrafter"/>
</dbReference>
<sequence length="824" mass="91708">MIRIPSTEMNVAKLRQSVRVTSTPQPPQQPSPTAAAVLANTSTLSSPATLQFPPPLRSKSTCAAYSPYLSAMVERDGHNGHNGQDDPHCDDDASSSSRTPSAEPMRPSPTNGSLTERSGYPAQNGAAASNRRWLILMEQISAVNIQCTLGAKGRIFRVDDSMATLLGYASMRDLLGTELEQLIPSLKLEEASENVEQHVCAIGVKGNSIPITATVSAERDQNHQAVMFDVNIRALSAVNGIVTMTDTGLLYSFNENFLQALTGRDPTESRKMSLQITDMIPSFFEYLHEASDDVDGDIVRSSSDGDIKKQSGLSASDLPAKFSKISLDTIESDNSSKCSDEEDCAQGPSTSAQTLLSVEPEPTEPGLLSENEIAQFLGENLRKDSKRGGIKEGVFYGCAKHNDENLIPVRFEVRRVETKGAPALWSVTINYDRSTDFGLFDPKPTVEETDATIVIHNGNSTDAIHLPSNNHDRTLPEPAEDPVEPIMIVADSNIESIRGEYSKYYDTFQVIGNGAFGSVRLSARKDTGLLAITKLICKAKVLPEGWTRSRKRGDRMIPIEVHLLETLNHPNIVKCLDVFENETHYQLVIEKLGIGMDLFEFIDYQPKLDEQLLSYIFRQIVSALYYLHSNQIVHRDLKDENVIIDQNFNIKLIDFGSAAFFGDDLRFSTFCGTMEYCSPEVLTGNPYRGPELEMWSLGVLLYTLVFYNNPFHTADDAVRADVDLPTNIPEGLYQVLSWLLQRDPKSRATVFEIRNHWWTQQRVDITRYSFREVMRYCERAQHEPPTFVQELHLKTPIKHSTSCGTLSTSSQALSEADHHHYVVA</sequence>
<dbReference type="Pfam" id="PF00069">
    <property type="entry name" value="Pkinase"/>
    <property type="match status" value="1"/>
</dbReference>
<dbReference type="Gene3D" id="1.10.510.10">
    <property type="entry name" value="Transferase(Phosphotransferase) domain 1"/>
    <property type="match status" value="1"/>
</dbReference>
<dbReference type="GO" id="GO:0035556">
    <property type="term" value="P:intracellular signal transduction"/>
    <property type="evidence" value="ECO:0007669"/>
    <property type="project" value="TreeGrafter"/>
</dbReference>
<dbReference type="SUPFAM" id="SSF56112">
    <property type="entry name" value="Protein kinase-like (PK-like)"/>
    <property type="match status" value="1"/>
</dbReference>
<dbReference type="PANTHER" id="PTHR24346">
    <property type="entry name" value="MAP/MICROTUBULE AFFINITY-REGULATING KINASE"/>
    <property type="match status" value="1"/>
</dbReference>
<feature type="compositionally biased region" description="Basic and acidic residues" evidence="4">
    <location>
        <begin position="74"/>
        <end position="91"/>
    </location>
</feature>
<proteinExistence type="predicted"/>
<keyword evidence="7" id="KW-1185">Reference proteome</keyword>
<dbReference type="InterPro" id="IPR000719">
    <property type="entry name" value="Prot_kinase_dom"/>
</dbReference>
<keyword evidence="1 3" id="KW-0547">Nucleotide-binding</keyword>
<feature type="domain" description="Protein kinase" evidence="5">
    <location>
        <begin position="505"/>
        <end position="759"/>
    </location>
</feature>
<dbReference type="GO" id="GO:0005634">
    <property type="term" value="C:nucleus"/>
    <property type="evidence" value="ECO:0007669"/>
    <property type="project" value="TreeGrafter"/>
</dbReference>
<dbReference type="GO" id="GO:0005524">
    <property type="term" value="F:ATP binding"/>
    <property type="evidence" value="ECO:0007669"/>
    <property type="project" value="UniProtKB-UniRule"/>
</dbReference>
<dbReference type="GO" id="GO:0045719">
    <property type="term" value="P:negative regulation of glycogen biosynthetic process"/>
    <property type="evidence" value="ECO:0007669"/>
    <property type="project" value="TreeGrafter"/>
</dbReference>
<evidence type="ECO:0000259" key="5">
    <source>
        <dbReference type="PROSITE" id="PS50011"/>
    </source>
</evidence>
<evidence type="ECO:0000256" key="3">
    <source>
        <dbReference type="PROSITE-ProRule" id="PRU10141"/>
    </source>
</evidence>
<evidence type="ECO:0000313" key="6">
    <source>
        <dbReference type="EMBL" id="KAK0406058.1"/>
    </source>
</evidence>
<feature type="region of interest" description="Disordered" evidence="4">
    <location>
        <begin position="18"/>
        <end position="40"/>
    </location>
</feature>
<evidence type="ECO:0000313" key="7">
    <source>
        <dbReference type="Proteomes" id="UP001175271"/>
    </source>
</evidence>
<gene>
    <name evidence="6" type="ORF">QR680_018346</name>
</gene>
<organism evidence="6 7">
    <name type="scientific">Steinernema hermaphroditum</name>
    <dbReference type="NCBI Taxonomy" id="289476"/>
    <lineage>
        <taxon>Eukaryota</taxon>
        <taxon>Metazoa</taxon>
        <taxon>Ecdysozoa</taxon>
        <taxon>Nematoda</taxon>
        <taxon>Chromadorea</taxon>
        <taxon>Rhabditida</taxon>
        <taxon>Tylenchina</taxon>
        <taxon>Panagrolaimomorpha</taxon>
        <taxon>Strongyloidoidea</taxon>
        <taxon>Steinernematidae</taxon>
        <taxon>Steinernema</taxon>
    </lineage>
</organism>
<dbReference type="PANTHER" id="PTHR24346:SF51">
    <property type="entry name" value="PAS DOMAIN-CONTAINING SERINE_THREONINE-PROTEIN KINASE"/>
    <property type="match status" value="1"/>
</dbReference>
<dbReference type="FunFam" id="1.10.510.10:FF:000351">
    <property type="entry name" value="PAS domain-containing serine/threonine-protein kinase"/>
    <property type="match status" value="1"/>
</dbReference>
<comment type="caution">
    <text evidence="6">The sequence shown here is derived from an EMBL/GenBank/DDBJ whole genome shotgun (WGS) entry which is preliminary data.</text>
</comment>